<gene>
    <name evidence="2" type="ORF">RFI_38475</name>
</gene>
<proteinExistence type="predicted"/>
<keyword evidence="1" id="KW-0472">Membrane</keyword>
<keyword evidence="1" id="KW-1133">Transmembrane helix</keyword>
<feature type="transmembrane region" description="Helical" evidence="1">
    <location>
        <begin position="67"/>
        <end position="87"/>
    </location>
</feature>
<dbReference type="Proteomes" id="UP000023152">
    <property type="component" value="Unassembled WGS sequence"/>
</dbReference>
<dbReference type="AlphaFoldDB" id="X6LD13"/>
<comment type="caution">
    <text evidence="2">The sequence shown here is derived from an EMBL/GenBank/DDBJ whole genome shotgun (WGS) entry which is preliminary data.</text>
</comment>
<dbReference type="EMBL" id="ASPP01045170">
    <property type="protein sequence ID" value="ETN99011.1"/>
    <property type="molecule type" value="Genomic_DNA"/>
</dbReference>
<protein>
    <submittedName>
        <fullName evidence="2">Uncharacterized protein</fullName>
    </submittedName>
</protein>
<keyword evidence="3" id="KW-1185">Reference proteome</keyword>
<keyword evidence="1" id="KW-0812">Transmembrane</keyword>
<sequence>MNFVDYFNILRNIVIFLTTIKYEILINFMQTSKSFFYFIFIFQNYLQLFRKKNIYICFYYDSTILKNFIRVEIVFIYSIIVILKYYIKYIFYFKFVMNIVFLEKDYLSVLTEQLTDDAEDDSAGNDAGDAGDSRTLMSKVCNEKHLLKKCIKKKLLIVKKTKINDDKVYKNFQNFFSKINIILMIVTILENNKKI</sequence>
<organism evidence="2 3">
    <name type="scientific">Reticulomyxa filosa</name>
    <dbReference type="NCBI Taxonomy" id="46433"/>
    <lineage>
        <taxon>Eukaryota</taxon>
        <taxon>Sar</taxon>
        <taxon>Rhizaria</taxon>
        <taxon>Retaria</taxon>
        <taxon>Foraminifera</taxon>
        <taxon>Monothalamids</taxon>
        <taxon>Reticulomyxidae</taxon>
        <taxon>Reticulomyxa</taxon>
    </lineage>
</organism>
<reference evidence="2 3" key="1">
    <citation type="journal article" date="2013" name="Curr. Biol.">
        <title>The Genome of the Foraminiferan Reticulomyxa filosa.</title>
        <authorList>
            <person name="Glockner G."/>
            <person name="Hulsmann N."/>
            <person name="Schleicher M."/>
            <person name="Noegel A.A."/>
            <person name="Eichinger L."/>
            <person name="Gallinger C."/>
            <person name="Pawlowski J."/>
            <person name="Sierra R."/>
            <person name="Euteneuer U."/>
            <person name="Pillet L."/>
            <person name="Moustafa A."/>
            <person name="Platzer M."/>
            <person name="Groth M."/>
            <person name="Szafranski K."/>
            <person name="Schliwa M."/>
        </authorList>
    </citation>
    <scope>NUCLEOTIDE SEQUENCE [LARGE SCALE GENOMIC DNA]</scope>
</reference>
<evidence type="ECO:0000256" key="1">
    <source>
        <dbReference type="SAM" id="Phobius"/>
    </source>
</evidence>
<evidence type="ECO:0000313" key="2">
    <source>
        <dbReference type="EMBL" id="ETN99011.1"/>
    </source>
</evidence>
<evidence type="ECO:0000313" key="3">
    <source>
        <dbReference type="Proteomes" id="UP000023152"/>
    </source>
</evidence>
<name>X6LD13_RETFI</name>
<accession>X6LD13</accession>